<evidence type="ECO:0000256" key="1">
    <source>
        <dbReference type="ARBA" id="ARBA00001957"/>
    </source>
</evidence>
<sequence>KKALPEADTSALQGRYVAPENDIERTLCEIWGQLLGLDAGSISTADNFFHLGGHSLLLVRLAAELRAQLAVELPIKTLFNAATIAEQGKAVKAHHGQALRSEVAPVQVARQVDAQFGQCRVLPLSFAQQRLWFIDQLHKGSAQ</sequence>
<dbReference type="RefSeq" id="WP_130246570.1">
    <property type="nucleotide sequence ID" value="NZ_PPUZ01000186.1"/>
</dbReference>
<protein>
    <recommendedName>
        <fullName evidence="4">Carrier domain-containing protein</fullName>
    </recommendedName>
</protein>
<gene>
    <name evidence="5" type="ORF">C3B51_23595</name>
</gene>
<evidence type="ECO:0000313" key="6">
    <source>
        <dbReference type="Proteomes" id="UP000292345"/>
    </source>
</evidence>
<feature type="non-terminal residue" evidence="5">
    <location>
        <position position="143"/>
    </location>
</feature>
<dbReference type="PROSITE" id="PS50075">
    <property type="entry name" value="CARRIER"/>
    <property type="match status" value="1"/>
</dbReference>
<dbReference type="AlphaFoldDB" id="A0A4Q7DYW0"/>
<dbReference type="PANTHER" id="PTHR45527">
    <property type="entry name" value="NONRIBOSOMAL PEPTIDE SYNTHETASE"/>
    <property type="match status" value="1"/>
</dbReference>
<feature type="non-terminal residue" evidence="5">
    <location>
        <position position="1"/>
    </location>
</feature>
<dbReference type="PROSITE" id="PS00012">
    <property type="entry name" value="PHOSPHOPANTETHEINE"/>
    <property type="match status" value="1"/>
</dbReference>
<dbReference type="Gene3D" id="3.40.50.1820">
    <property type="entry name" value="alpha/beta hydrolase"/>
    <property type="match status" value="1"/>
</dbReference>
<keyword evidence="3" id="KW-0597">Phosphoprotein</keyword>
<comment type="caution">
    <text evidence="5">The sequence shown here is derived from an EMBL/GenBank/DDBJ whole genome shotgun (WGS) entry which is preliminary data.</text>
</comment>
<dbReference type="GO" id="GO:0005829">
    <property type="term" value="C:cytosol"/>
    <property type="evidence" value="ECO:0007669"/>
    <property type="project" value="TreeGrafter"/>
</dbReference>
<reference evidence="5 6" key="1">
    <citation type="submission" date="2018-01" db="EMBL/GenBank/DDBJ databases">
        <title>Co-occurrence of chitin degradation, pigmentation and bioactivity in marine Pseudoalteromonas.</title>
        <authorList>
            <person name="Paulsen S."/>
            <person name="Gram L."/>
            <person name="Machado H."/>
        </authorList>
    </citation>
    <scope>NUCLEOTIDE SEQUENCE [LARGE SCALE GENOMIC DNA]</scope>
    <source>
        <strain evidence="5 6">S1946</strain>
    </source>
</reference>
<evidence type="ECO:0000313" key="5">
    <source>
        <dbReference type="EMBL" id="RZM68958.1"/>
    </source>
</evidence>
<evidence type="ECO:0000256" key="2">
    <source>
        <dbReference type="ARBA" id="ARBA00022450"/>
    </source>
</evidence>
<feature type="domain" description="Carrier" evidence="4">
    <location>
        <begin position="18"/>
        <end position="95"/>
    </location>
</feature>
<comment type="cofactor">
    <cofactor evidence="1">
        <name>pantetheine 4'-phosphate</name>
        <dbReference type="ChEBI" id="CHEBI:47942"/>
    </cofactor>
</comment>
<dbReference type="GO" id="GO:0044550">
    <property type="term" value="P:secondary metabolite biosynthetic process"/>
    <property type="evidence" value="ECO:0007669"/>
    <property type="project" value="TreeGrafter"/>
</dbReference>
<dbReference type="InterPro" id="IPR029058">
    <property type="entry name" value="AB_hydrolase_fold"/>
</dbReference>
<keyword evidence="2" id="KW-0596">Phosphopantetheine</keyword>
<organism evidence="5 6">
    <name type="scientific">Pseudoalteromonas rubra</name>
    <dbReference type="NCBI Taxonomy" id="43658"/>
    <lineage>
        <taxon>Bacteria</taxon>
        <taxon>Pseudomonadati</taxon>
        <taxon>Pseudomonadota</taxon>
        <taxon>Gammaproteobacteria</taxon>
        <taxon>Alteromonadales</taxon>
        <taxon>Pseudoalteromonadaceae</taxon>
        <taxon>Pseudoalteromonas</taxon>
    </lineage>
</organism>
<name>A0A4Q7DYW0_9GAMM</name>
<dbReference type="SMART" id="SM00823">
    <property type="entry name" value="PKS_PP"/>
    <property type="match status" value="1"/>
</dbReference>
<dbReference type="Pfam" id="PF00550">
    <property type="entry name" value="PP-binding"/>
    <property type="match status" value="1"/>
</dbReference>
<accession>A0A4Q7DYW0</accession>
<dbReference type="SUPFAM" id="SSF47336">
    <property type="entry name" value="ACP-like"/>
    <property type="match status" value="1"/>
</dbReference>
<dbReference type="PANTHER" id="PTHR45527:SF1">
    <property type="entry name" value="FATTY ACID SYNTHASE"/>
    <property type="match status" value="1"/>
</dbReference>
<dbReference type="FunFam" id="1.10.1200.10:FF:000005">
    <property type="entry name" value="Nonribosomal peptide synthetase 1"/>
    <property type="match status" value="1"/>
</dbReference>
<dbReference type="GO" id="GO:0031177">
    <property type="term" value="F:phosphopantetheine binding"/>
    <property type="evidence" value="ECO:0007669"/>
    <property type="project" value="InterPro"/>
</dbReference>
<dbReference type="Proteomes" id="UP000292345">
    <property type="component" value="Unassembled WGS sequence"/>
</dbReference>
<dbReference type="InterPro" id="IPR006162">
    <property type="entry name" value="Ppantetheine_attach_site"/>
</dbReference>
<evidence type="ECO:0000256" key="3">
    <source>
        <dbReference type="ARBA" id="ARBA00022553"/>
    </source>
</evidence>
<dbReference type="InterPro" id="IPR020806">
    <property type="entry name" value="PKS_PP-bd"/>
</dbReference>
<dbReference type="InterPro" id="IPR036736">
    <property type="entry name" value="ACP-like_sf"/>
</dbReference>
<dbReference type="EMBL" id="PPUZ01000186">
    <property type="protein sequence ID" value="RZM68958.1"/>
    <property type="molecule type" value="Genomic_DNA"/>
</dbReference>
<evidence type="ECO:0000259" key="4">
    <source>
        <dbReference type="PROSITE" id="PS50075"/>
    </source>
</evidence>
<proteinExistence type="predicted"/>
<dbReference type="GO" id="GO:0043041">
    <property type="term" value="P:amino acid activation for nonribosomal peptide biosynthetic process"/>
    <property type="evidence" value="ECO:0007669"/>
    <property type="project" value="TreeGrafter"/>
</dbReference>
<dbReference type="InterPro" id="IPR009081">
    <property type="entry name" value="PP-bd_ACP"/>
</dbReference>